<dbReference type="Proteomes" id="UP000070458">
    <property type="component" value="Unassembled WGS sequence"/>
</dbReference>
<proteinExistence type="predicted"/>
<dbReference type="EMBL" id="LQOD01000333">
    <property type="protein sequence ID" value="KXT91983.1"/>
    <property type="molecule type" value="Genomic_DNA"/>
</dbReference>
<dbReference type="AlphaFoldDB" id="A0A139PP16"/>
<protein>
    <submittedName>
        <fullName evidence="1">Uncharacterized protein</fullName>
    </submittedName>
</protein>
<reference evidence="1 2" key="1">
    <citation type="submission" date="2016-01" db="EMBL/GenBank/DDBJ databases">
        <title>Highly variable Streptococcus oralis are common among viridans streptococci isolated from primates.</title>
        <authorList>
            <person name="Denapaite D."/>
            <person name="Rieger M."/>
            <person name="Koendgen S."/>
            <person name="Brueckner R."/>
            <person name="Ochigava I."/>
            <person name="Kappeler P."/>
            <person name="Maetz-Rensing K."/>
            <person name="Leendertz F."/>
            <person name="Hakenbeck R."/>
        </authorList>
    </citation>
    <scope>NUCLEOTIDE SEQUENCE [LARGE SCALE GENOMIC DNA]</scope>
    <source>
        <strain evidence="1 2">DD26</strain>
    </source>
</reference>
<organism evidence="1 2">
    <name type="scientific">Streptococcus mitis</name>
    <dbReference type="NCBI Taxonomy" id="28037"/>
    <lineage>
        <taxon>Bacteria</taxon>
        <taxon>Bacillati</taxon>
        <taxon>Bacillota</taxon>
        <taxon>Bacilli</taxon>
        <taxon>Lactobacillales</taxon>
        <taxon>Streptococcaceae</taxon>
        <taxon>Streptococcus</taxon>
        <taxon>Streptococcus mitis group</taxon>
    </lineage>
</organism>
<dbReference type="PATRIC" id="fig|28037.233.peg.1658"/>
<gene>
    <name evidence="1" type="ORF">SMIDD26_01409</name>
</gene>
<sequence length="37" mass="4391">MFFLFQMKSNHAPLWILLPSFCVTKKEQLRSSSFIQS</sequence>
<name>A0A139PP16_STRMT</name>
<evidence type="ECO:0000313" key="1">
    <source>
        <dbReference type="EMBL" id="KXT91983.1"/>
    </source>
</evidence>
<accession>A0A139PP16</accession>
<evidence type="ECO:0000313" key="2">
    <source>
        <dbReference type="Proteomes" id="UP000070458"/>
    </source>
</evidence>
<comment type="caution">
    <text evidence="1">The sequence shown here is derived from an EMBL/GenBank/DDBJ whole genome shotgun (WGS) entry which is preliminary data.</text>
</comment>